<accession>A0A182SA03</accession>
<sequence>MLLNLFTTVTCCLIIVLGGHGVRAVPAIVSYQDRFANHSSDGEQLMQEKRKINSAAIRELNTDLLRMLANATVILRQTSNETVQLLEDAEITDDACRNIVMDMQEYYTWYAVVDMKQCAWYTAEELVPWTQSRFFRYTEYVHNAQLTPLVHRVLRVAGVYNPLTQGDSIENLLGQYYENVSWIYNQYLIILDYELERFDDPEHPLRLDLYQCLDSMLMLYLSDMEFILDYANLYC</sequence>
<evidence type="ECO:0000256" key="1">
    <source>
        <dbReference type="SAM" id="SignalP"/>
    </source>
</evidence>
<feature type="signal peptide" evidence="1">
    <location>
        <begin position="1"/>
        <end position="24"/>
    </location>
</feature>
<name>A0A182SA03_9DIPT</name>
<dbReference type="AlphaFoldDB" id="A0A182SA03"/>
<proteinExistence type="predicted"/>
<reference evidence="3" key="1">
    <citation type="submission" date="2013-09" db="EMBL/GenBank/DDBJ databases">
        <title>The Genome Sequence of Anopheles maculatus species B.</title>
        <authorList>
            <consortium name="The Broad Institute Genomics Platform"/>
            <person name="Neafsey D.E."/>
            <person name="Besansky N."/>
            <person name="Howell P."/>
            <person name="Walton C."/>
            <person name="Young S.K."/>
            <person name="Zeng Q."/>
            <person name="Gargeya S."/>
            <person name="Fitzgerald M."/>
            <person name="Haas B."/>
            <person name="Abouelleil A."/>
            <person name="Allen A.W."/>
            <person name="Alvarado L."/>
            <person name="Arachchi H.M."/>
            <person name="Berlin A.M."/>
            <person name="Chapman S.B."/>
            <person name="Gainer-Dewar J."/>
            <person name="Goldberg J."/>
            <person name="Griggs A."/>
            <person name="Gujja S."/>
            <person name="Hansen M."/>
            <person name="Howarth C."/>
            <person name="Imamovic A."/>
            <person name="Ireland A."/>
            <person name="Larimer J."/>
            <person name="McCowan C."/>
            <person name="Murphy C."/>
            <person name="Pearson M."/>
            <person name="Poon T.W."/>
            <person name="Priest M."/>
            <person name="Roberts A."/>
            <person name="Saif S."/>
            <person name="Shea T."/>
            <person name="Sisk P."/>
            <person name="Sykes S."/>
            <person name="Wortman J."/>
            <person name="Nusbaum C."/>
            <person name="Birren B."/>
        </authorList>
    </citation>
    <scope>NUCLEOTIDE SEQUENCE [LARGE SCALE GENOMIC DNA]</scope>
    <source>
        <strain evidence="3">maculatus3</strain>
    </source>
</reference>
<dbReference type="VEuPathDB" id="VectorBase:AMAM002639"/>
<keyword evidence="1" id="KW-0732">Signal</keyword>
<organism evidence="2 3">
    <name type="scientific">Anopheles maculatus</name>
    <dbReference type="NCBI Taxonomy" id="74869"/>
    <lineage>
        <taxon>Eukaryota</taxon>
        <taxon>Metazoa</taxon>
        <taxon>Ecdysozoa</taxon>
        <taxon>Arthropoda</taxon>
        <taxon>Hexapoda</taxon>
        <taxon>Insecta</taxon>
        <taxon>Pterygota</taxon>
        <taxon>Neoptera</taxon>
        <taxon>Endopterygota</taxon>
        <taxon>Diptera</taxon>
        <taxon>Nematocera</taxon>
        <taxon>Culicoidea</taxon>
        <taxon>Culicidae</taxon>
        <taxon>Anophelinae</taxon>
        <taxon>Anopheles</taxon>
        <taxon>Anopheles maculatus group</taxon>
    </lineage>
</organism>
<evidence type="ECO:0000313" key="3">
    <source>
        <dbReference type="Proteomes" id="UP000075901"/>
    </source>
</evidence>
<reference evidence="2" key="2">
    <citation type="submission" date="2020-05" db="UniProtKB">
        <authorList>
            <consortium name="EnsemblMetazoa"/>
        </authorList>
    </citation>
    <scope>IDENTIFICATION</scope>
    <source>
        <strain evidence="2">maculatus3</strain>
    </source>
</reference>
<dbReference type="EnsemblMetazoa" id="AMAM002639-RA">
    <property type="protein sequence ID" value="AMAM002639-PA"/>
    <property type="gene ID" value="AMAM002639"/>
</dbReference>
<evidence type="ECO:0000313" key="2">
    <source>
        <dbReference type="EnsemblMetazoa" id="AMAM002639-PA"/>
    </source>
</evidence>
<protein>
    <submittedName>
        <fullName evidence="2">Uncharacterized protein</fullName>
    </submittedName>
</protein>
<dbReference type="Proteomes" id="UP000075901">
    <property type="component" value="Unassembled WGS sequence"/>
</dbReference>
<keyword evidence="3" id="KW-1185">Reference proteome</keyword>
<feature type="chain" id="PRO_5008135635" evidence="1">
    <location>
        <begin position="25"/>
        <end position="235"/>
    </location>
</feature>